<evidence type="ECO:0000313" key="4">
    <source>
        <dbReference type="Proteomes" id="UP000004980"/>
    </source>
</evidence>
<name>A0ABP2PE37_9BURK</name>
<gene>
    <name evidence="3" type="ORF">WQE_36897</name>
</gene>
<evidence type="ECO:0000256" key="2">
    <source>
        <dbReference type="SAM" id="MobiDB-lite"/>
    </source>
</evidence>
<organism evidence="3 4">
    <name type="scientific">Paraburkholderia hospita</name>
    <dbReference type="NCBI Taxonomy" id="169430"/>
    <lineage>
        <taxon>Bacteria</taxon>
        <taxon>Pseudomonadati</taxon>
        <taxon>Pseudomonadota</taxon>
        <taxon>Betaproteobacteria</taxon>
        <taxon>Burkholderiales</taxon>
        <taxon>Burkholderiaceae</taxon>
        <taxon>Paraburkholderia</taxon>
    </lineage>
</organism>
<keyword evidence="1" id="KW-0233">DNA recombination</keyword>
<evidence type="ECO:0000313" key="3">
    <source>
        <dbReference type="EMBL" id="EIM95908.1"/>
    </source>
</evidence>
<sequence>MTEARLLLDRIDVMTPIGLRGRALIALVFSFVRVGAALTMRVEDVGVQQRRLCVRLREKGGKAHEMPRHHTLEADLHAYLDGTGIGTDTKGPLFRTIARGTGRLSTTPLPKANAYGMVHRWAPAAGIGTAIDRQPHVPRHGHHRLSEKRWHARERRGNGQSR</sequence>
<proteinExistence type="predicted"/>
<dbReference type="SUPFAM" id="SSF56349">
    <property type="entry name" value="DNA breaking-rejoining enzymes"/>
    <property type="match status" value="1"/>
</dbReference>
<feature type="non-terminal residue" evidence="3">
    <location>
        <position position="162"/>
    </location>
</feature>
<feature type="region of interest" description="Disordered" evidence="2">
    <location>
        <begin position="132"/>
        <end position="162"/>
    </location>
</feature>
<dbReference type="InterPro" id="IPR011010">
    <property type="entry name" value="DNA_brk_join_enz"/>
</dbReference>
<evidence type="ECO:0000256" key="1">
    <source>
        <dbReference type="ARBA" id="ARBA00023172"/>
    </source>
</evidence>
<accession>A0ABP2PE37</accession>
<comment type="caution">
    <text evidence="3">The sequence shown here is derived from an EMBL/GenBank/DDBJ whole genome shotgun (WGS) entry which is preliminary data.</text>
</comment>
<feature type="compositionally biased region" description="Basic residues" evidence="2">
    <location>
        <begin position="136"/>
        <end position="154"/>
    </location>
</feature>
<protein>
    <submittedName>
        <fullName evidence="3">Integrase/recombinase</fullName>
    </submittedName>
</protein>
<dbReference type="Gene3D" id="1.10.443.10">
    <property type="entry name" value="Intergrase catalytic core"/>
    <property type="match status" value="1"/>
</dbReference>
<dbReference type="Proteomes" id="UP000004980">
    <property type="component" value="Unassembled WGS sequence"/>
</dbReference>
<reference evidence="3 4" key="1">
    <citation type="journal article" date="2012" name="J. Bacteriol.">
        <title>Draft Genome Sequence of the Soil Bacterium Burkholderia terrae Strain BS001, Which Interacts with Fungal Surface Structures.</title>
        <authorList>
            <person name="Nazir R."/>
            <person name="Hansen M.A."/>
            <person name="Sorensen S."/>
            <person name="van Elsas J.D."/>
        </authorList>
    </citation>
    <scope>NUCLEOTIDE SEQUENCE [LARGE SCALE GENOMIC DNA]</scope>
    <source>
        <strain evidence="3 4">BS001</strain>
    </source>
</reference>
<dbReference type="InterPro" id="IPR013762">
    <property type="entry name" value="Integrase-like_cat_sf"/>
</dbReference>
<keyword evidence="4" id="KW-1185">Reference proteome</keyword>
<dbReference type="EMBL" id="AKAU01000220">
    <property type="protein sequence ID" value="EIM95908.1"/>
    <property type="molecule type" value="Genomic_DNA"/>
</dbReference>